<dbReference type="InterPro" id="IPR018974">
    <property type="entry name" value="Tex-like_N"/>
</dbReference>
<feature type="compositionally biased region" description="Low complexity" evidence="1">
    <location>
        <begin position="774"/>
        <end position="784"/>
    </location>
</feature>
<dbReference type="PROSITE" id="PS50126">
    <property type="entry name" value="S1"/>
    <property type="match status" value="1"/>
</dbReference>
<protein>
    <submittedName>
        <fullName evidence="3">RNA-binding transcriptional accessory protein</fullName>
    </submittedName>
</protein>
<comment type="caution">
    <text evidence="3">The sequence shown here is derived from an EMBL/GenBank/DDBJ whole genome shotgun (WGS) entry which is preliminary data.</text>
</comment>
<dbReference type="Gene3D" id="3.30.420.140">
    <property type="entry name" value="YqgF/RNase H-like domain"/>
    <property type="match status" value="1"/>
</dbReference>
<dbReference type="GO" id="GO:0003735">
    <property type="term" value="F:structural constituent of ribosome"/>
    <property type="evidence" value="ECO:0007669"/>
    <property type="project" value="TreeGrafter"/>
</dbReference>
<dbReference type="InterPro" id="IPR055179">
    <property type="entry name" value="Tex-like_central_region"/>
</dbReference>
<dbReference type="Gene3D" id="1.10.3500.10">
    <property type="entry name" value="Tex N-terminal region-like"/>
    <property type="match status" value="1"/>
</dbReference>
<dbReference type="SMART" id="SM00316">
    <property type="entry name" value="S1"/>
    <property type="match status" value="1"/>
</dbReference>
<feature type="region of interest" description="Disordered" evidence="1">
    <location>
        <begin position="727"/>
        <end position="797"/>
    </location>
</feature>
<dbReference type="Proteomes" id="UP000608024">
    <property type="component" value="Unassembled WGS sequence"/>
</dbReference>
<dbReference type="SUPFAM" id="SSF50249">
    <property type="entry name" value="Nucleic acid-binding proteins"/>
    <property type="match status" value="1"/>
</dbReference>
<dbReference type="AlphaFoldDB" id="A0A918ZH48"/>
<dbReference type="GO" id="GO:0005737">
    <property type="term" value="C:cytoplasm"/>
    <property type="evidence" value="ECO:0007669"/>
    <property type="project" value="UniProtKB-ARBA"/>
</dbReference>
<dbReference type="InterPro" id="IPR044146">
    <property type="entry name" value="S1_Tex"/>
</dbReference>
<dbReference type="Gene3D" id="1.10.10.650">
    <property type="entry name" value="RuvA domain 2-like"/>
    <property type="match status" value="1"/>
</dbReference>
<accession>A0A918ZH48</accession>
<dbReference type="RefSeq" id="WP_229925556.1">
    <property type="nucleotide sequence ID" value="NZ_BNBT01000024.1"/>
</dbReference>
<dbReference type="PANTHER" id="PTHR10724">
    <property type="entry name" value="30S RIBOSOMAL PROTEIN S1"/>
    <property type="match status" value="1"/>
</dbReference>
<dbReference type="SMART" id="SM00732">
    <property type="entry name" value="YqgFc"/>
    <property type="match status" value="1"/>
</dbReference>
<dbReference type="InterPro" id="IPR041692">
    <property type="entry name" value="HHH_9"/>
</dbReference>
<dbReference type="GO" id="GO:0003729">
    <property type="term" value="F:mRNA binding"/>
    <property type="evidence" value="ECO:0007669"/>
    <property type="project" value="TreeGrafter"/>
</dbReference>
<dbReference type="PANTHER" id="PTHR10724:SF10">
    <property type="entry name" value="S1 RNA-BINDING DOMAIN-CONTAINING PROTEIN 1"/>
    <property type="match status" value="1"/>
</dbReference>
<proteinExistence type="predicted"/>
<dbReference type="InterPro" id="IPR012337">
    <property type="entry name" value="RNaseH-like_sf"/>
</dbReference>
<dbReference type="Gene3D" id="1.10.150.310">
    <property type="entry name" value="Tex RuvX-like domain-like"/>
    <property type="match status" value="1"/>
</dbReference>
<dbReference type="SUPFAM" id="SSF47781">
    <property type="entry name" value="RuvA domain 2-like"/>
    <property type="match status" value="2"/>
</dbReference>
<dbReference type="InterPro" id="IPR050437">
    <property type="entry name" value="Ribos_protein_bS1-like"/>
</dbReference>
<dbReference type="Pfam" id="PF09371">
    <property type="entry name" value="Tex_N"/>
    <property type="match status" value="1"/>
</dbReference>
<reference evidence="3" key="2">
    <citation type="submission" date="2020-09" db="EMBL/GenBank/DDBJ databases">
        <authorList>
            <person name="Sun Q."/>
            <person name="Ohkuma M."/>
        </authorList>
    </citation>
    <scope>NUCLEOTIDE SEQUENCE</scope>
    <source>
        <strain evidence="3">JCM 4784</strain>
    </source>
</reference>
<sequence length="797" mass="86044">MAPSQTSTPASIESRIAEELGVRERQVKAAVDLLDGGSTVPFIARYRKEATESLDDAQLRTLEERLRYLRELEERRAAVLDSVREQGKLTDELEARIREADTKARLEDIYLPYKPKRRTKAQIAREAGLEPLAEGLLADPGVEPLAAAAAFVDADKGVADAQAALDGARAILTERFSEDADLIGELRERMWTRGRLAAKVREGKEEAGAKFADYFDFAEPFTDLPSHRVLALLRGEKEDVLELVLEPEEPTEGPSSYEGLVARRFGIADRGRPGDKWLADTVRWAWRTRILVHLGIDLRLRLRTAAEDEAVRVFASNLRDLLLAAPAGTRATLGLDPGFRTGVKVAVVDATGKVVATDTIHPHVPANKWDASLATLARLAKEHAVDLVAIGNGTASRETDKLAGELIAKHPELGLTKVMVSEAGASVYSASAFASQELPDLDVSLRGAVSIARRLQDPLAELVKIDPKSIGVGQYQHDLSEVKLSRSLDAVVEDCVNGVGVDVNTASAPLLARVSGIGSGLAENIVAHRDANGPFTSRKALKDVPRLGPKAYEQCAGFLRIRGGDDPLDASSVHPEAYPVVRRMVQRAGVDVPSLVGNTAVLRSLRPDDFVDDTFGLPTVTDILKELEKPGRDPRPAFKTATFKEGVEKIGDLAPGMVLEGVVTNVAAFGAFVDIGVHQDGLVHVSAMSKSFVKDPRDVVKPGDIVKVKVLDVDVARKRVSLTLRLDDEAAGGSGQRERGGRPPHQRQGRGRGGQQSRGGRAKGGGPQRKERQAAPPANDAMAEALRRAGLVDPKRR</sequence>
<dbReference type="SUPFAM" id="SSF158832">
    <property type="entry name" value="Tex N-terminal region-like"/>
    <property type="match status" value="1"/>
</dbReference>
<dbReference type="InterPro" id="IPR003029">
    <property type="entry name" value="S1_domain"/>
</dbReference>
<dbReference type="Pfam" id="PF16921">
    <property type="entry name" value="Tex_YqgF"/>
    <property type="match status" value="1"/>
</dbReference>
<dbReference type="FunFam" id="2.40.50.140:FF:000051">
    <property type="entry name" value="RNA-binding transcriptional accessory protein"/>
    <property type="match status" value="1"/>
</dbReference>
<feature type="domain" description="S1 motif" evidence="2">
    <location>
        <begin position="656"/>
        <end position="725"/>
    </location>
</feature>
<evidence type="ECO:0000256" key="1">
    <source>
        <dbReference type="SAM" id="MobiDB-lite"/>
    </source>
</evidence>
<dbReference type="GO" id="GO:0006412">
    <property type="term" value="P:translation"/>
    <property type="evidence" value="ECO:0007669"/>
    <property type="project" value="TreeGrafter"/>
</dbReference>
<dbReference type="InterPro" id="IPR023319">
    <property type="entry name" value="Tex-like_HTH_dom_sf"/>
</dbReference>
<feature type="compositionally biased region" description="Gly residues" evidence="1">
    <location>
        <begin position="751"/>
        <end position="767"/>
    </location>
</feature>
<gene>
    <name evidence="3" type="ORF">GCM10018785_22790</name>
</gene>
<evidence type="ECO:0000313" key="3">
    <source>
        <dbReference type="EMBL" id="GHE52586.1"/>
    </source>
</evidence>
<dbReference type="FunFam" id="3.30.420.140:FF:000001">
    <property type="entry name" value="RNA-binding transcriptional accessory protein"/>
    <property type="match status" value="1"/>
</dbReference>
<dbReference type="Pfam" id="PF00575">
    <property type="entry name" value="S1"/>
    <property type="match status" value="1"/>
</dbReference>
<dbReference type="InterPro" id="IPR037027">
    <property type="entry name" value="YqgF/RNaseH-like_dom_sf"/>
</dbReference>
<dbReference type="InterPro" id="IPR023323">
    <property type="entry name" value="Tex-like_dom_sf"/>
</dbReference>
<dbReference type="CDD" id="cd05685">
    <property type="entry name" value="S1_Tex"/>
    <property type="match status" value="1"/>
</dbReference>
<dbReference type="GO" id="GO:0006139">
    <property type="term" value="P:nucleobase-containing compound metabolic process"/>
    <property type="evidence" value="ECO:0007669"/>
    <property type="project" value="InterPro"/>
</dbReference>
<dbReference type="Pfam" id="PF12836">
    <property type="entry name" value="HHH_3"/>
    <property type="match status" value="1"/>
</dbReference>
<dbReference type="InterPro" id="IPR006641">
    <property type="entry name" value="YqgF/RNaseH-like_dom"/>
</dbReference>
<evidence type="ECO:0000259" key="2">
    <source>
        <dbReference type="PROSITE" id="PS50126"/>
    </source>
</evidence>
<dbReference type="Pfam" id="PF22706">
    <property type="entry name" value="Tex_central_region"/>
    <property type="match status" value="1"/>
</dbReference>
<dbReference type="Gene3D" id="2.40.50.140">
    <property type="entry name" value="Nucleic acid-binding proteins"/>
    <property type="match status" value="1"/>
</dbReference>
<dbReference type="EMBL" id="BNBT01000024">
    <property type="protein sequence ID" value="GHE52586.1"/>
    <property type="molecule type" value="Genomic_DNA"/>
</dbReference>
<dbReference type="SUPFAM" id="SSF53098">
    <property type="entry name" value="Ribonuclease H-like"/>
    <property type="match status" value="1"/>
</dbReference>
<dbReference type="Pfam" id="PF17674">
    <property type="entry name" value="HHH_9"/>
    <property type="match status" value="1"/>
</dbReference>
<name>A0A918ZH48_9ACTN</name>
<keyword evidence="4" id="KW-1185">Reference proteome</keyword>
<dbReference type="FunFam" id="1.10.150.310:FF:000001">
    <property type="entry name" value="RNA-binding transcriptional accessory protein"/>
    <property type="match status" value="1"/>
</dbReference>
<dbReference type="InterPro" id="IPR032639">
    <property type="entry name" value="Tex_YqgF"/>
</dbReference>
<dbReference type="InterPro" id="IPR012340">
    <property type="entry name" value="NA-bd_OB-fold"/>
</dbReference>
<organism evidence="3 4">
    <name type="scientific">Streptomyces longispororuber</name>
    <dbReference type="NCBI Taxonomy" id="68230"/>
    <lineage>
        <taxon>Bacteria</taxon>
        <taxon>Bacillati</taxon>
        <taxon>Actinomycetota</taxon>
        <taxon>Actinomycetes</taxon>
        <taxon>Kitasatosporales</taxon>
        <taxon>Streptomycetaceae</taxon>
        <taxon>Streptomyces</taxon>
    </lineage>
</organism>
<evidence type="ECO:0000313" key="4">
    <source>
        <dbReference type="Proteomes" id="UP000608024"/>
    </source>
</evidence>
<dbReference type="InterPro" id="IPR010994">
    <property type="entry name" value="RuvA_2-like"/>
</dbReference>
<dbReference type="FunFam" id="1.10.10.650:FF:000001">
    <property type="entry name" value="S1 RNA-binding domain 1"/>
    <property type="match status" value="1"/>
</dbReference>
<reference evidence="3" key="1">
    <citation type="journal article" date="2014" name="Int. J. Syst. Evol. Microbiol.">
        <title>Complete genome sequence of Corynebacterium casei LMG S-19264T (=DSM 44701T), isolated from a smear-ripened cheese.</title>
        <authorList>
            <consortium name="US DOE Joint Genome Institute (JGI-PGF)"/>
            <person name="Walter F."/>
            <person name="Albersmeier A."/>
            <person name="Kalinowski J."/>
            <person name="Ruckert C."/>
        </authorList>
    </citation>
    <scope>NUCLEOTIDE SEQUENCE</scope>
    <source>
        <strain evidence="3">JCM 4784</strain>
    </source>
</reference>